<evidence type="ECO:0000313" key="3">
    <source>
        <dbReference type="Proteomes" id="UP000594260"/>
    </source>
</evidence>
<dbReference type="Proteomes" id="UP000594260">
    <property type="component" value="Unplaced"/>
</dbReference>
<sequence>MVYFLRHFLPWFRENFLGPGHAEGLPATGPSMKQTRLPENDTKSLMGGAPGFAPLLTSLVLVRLSEIGAALLPSEWPHPLSYAEVPITSGLHSAALMHPALHPQLPPHHFYYPASTAQANTQPTASVSQAPATSTANNLSSISANPSNNFWPAQPDSNKINSASSQQQAALIAAAAMENYQAQLVRFACLQAQAAAGTNPGVTSLSPNLTSLSGVQQDDTPNRFVR</sequence>
<protein>
    <submittedName>
        <fullName evidence="2">Uncharacterized protein</fullName>
    </submittedName>
</protein>
<feature type="region of interest" description="Disordered" evidence="1">
    <location>
        <begin position="204"/>
        <end position="226"/>
    </location>
</feature>
<name>A0A7M7KVQ4_VARDE</name>
<feature type="compositionally biased region" description="Polar residues" evidence="1">
    <location>
        <begin position="122"/>
        <end position="161"/>
    </location>
</feature>
<reference evidence="2" key="1">
    <citation type="submission" date="2021-01" db="UniProtKB">
        <authorList>
            <consortium name="EnsemblMetazoa"/>
        </authorList>
    </citation>
    <scope>IDENTIFICATION</scope>
</reference>
<dbReference type="AlphaFoldDB" id="A0A7M7KVQ4"/>
<accession>A0A7M7KVQ4</accession>
<organism evidence="2 3">
    <name type="scientific">Varroa destructor</name>
    <name type="common">Honeybee mite</name>
    <dbReference type="NCBI Taxonomy" id="109461"/>
    <lineage>
        <taxon>Eukaryota</taxon>
        <taxon>Metazoa</taxon>
        <taxon>Ecdysozoa</taxon>
        <taxon>Arthropoda</taxon>
        <taxon>Chelicerata</taxon>
        <taxon>Arachnida</taxon>
        <taxon>Acari</taxon>
        <taxon>Parasitiformes</taxon>
        <taxon>Mesostigmata</taxon>
        <taxon>Gamasina</taxon>
        <taxon>Dermanyssoidea</taxon>
        <taxon>Varroidae</taxon>
        <taxon>Varroa</taxon>
    </lineage>
</organism>
<dbReference type="EnsemblMetazoa" id="XM_022810779">
    <property type="protein sequence ID" value="XP_022666514"/>
    <property type="gene ID" value="LOC111252602"/>
</dbReference>
<dbReference type="GeneID" id="111252602"/>
<evidence type="ECO:0000256" key="1">
    <source>
        <dbReference type="SAM" id="MobiDB-lite"/>
    </source>
</evidence>
<evidence type="ECO:0000313" key="2">
    <source>
        <dbReference type="EnsemblMetazoa" id="XP_022666514"/>
    </source>
</evidence>
<feature type="compositionally biased region" description="Polar residues" evidence="1">
    <location>
        <begin position="204"/>
        <end position="219"/>
    </location>
</feature>
<dbReference type="RefSeq" id="XP_022666514.1">
    <property type="nucleotide sequence ID" value="XM_022810779.1"/>
</dbReference>
<dbReference type="InParanoid" id="A0A7M7KVQ4"/>
<keyword evidence="3" id="KW-1185">Reference proteome</keyword>
<dbReference type="KEGG" id="vde:111252602"/>
<feature type="region of interest" description="Disordered" evidence="1">
    <location>
        <begin position="122"/>
        <end position="162"/>
    </location>
</feature>
<dbReference type="OrthoDB" id="431169at2759"/>
<proteinExistence type="predicted"/>